<evidence type="ECO:0000313" key="2">
    <source>
        <dbReference type="EMBL" id="KKN49356.1"/>
    </source>
</evidence>
<reference evidence="2" key="1">
    <citation type="journal article" date="2015" name="Nature">
        <title>Complex archaea that bridge the gap between prokaryotes and eukaryotes.</title>
        <authorList>
            <person name="Spang A."/>
            <person name="Saw J.H."/>
            <person name="Jorgensen S.L."/>
            <person name="Zaremba-Niedzwiedzka K."/>
            <person name="Martijn J."/>
            <person name="Lind A.E."/>
            <person name="van Eijk R."/>
            <person name="Schleper C."/>
            <person name="Guy L."/>
            <person name="Ettema T.J."/>
        </authorList>
    </citation>
    <scope>NUCLEOTIDE SEQUENCE</scope>
</reference>
<sequence length="47" mass="5090">EKAAKEAEASGLSAAKGQKGSDEEPDGESFDEYMEDRKARQLKNMGV</sequence>
<evidence type="ECO:0000256" key="1">
    <source>
        <dbReference type="SAM" id="MobiDB-lite"/>
    </source>
</evidence>
<dbReference type="EMBL" id="LAZR01001172">
    <property type="protein sequence ID" value="KKN49356.1"/>
    <property type="molecule type" value="Genomic_DNA"/>
</dbReference>
<organism evidence="2">
    <name type="scientific">marine sediment metagenome</name>
    <dbReference type="NCBI Taxonomy" id="412755"/>
    <lineage>
        <taxon>unclassified sequences</taxon>
        <taxon>metagenomes</taxon>
        <taxon>ecological metagenomes</taxon>
    </lineage>
</organism>
<accession>A0A0F9TK40</accession>
<feature type="compositionally biased region" description="Acidic residues" evidence="1">
    <location>
        <begin position="23"/>
        <end position="34"/>
    </location>
</feature>
<dbReference type="AlphaFoldDB" id="A0A0F9TK40"/>
<name>A0A0F9TK40_9ZZZZ</name>
<gene>
    <name evidence="2" type="ORF">LCGC14_0643870</name>
</gene>
<protein>
    <submittedName>
        <fullName evidence="2">Uncharacterized protein</fullName>
    </submittedName>
</protein>
<feature type="region of interest" description="Disordered" evidence="1">
    <location>
        <begin position="1"/>
        <end position="47"/>
    </location>
</feature>
<proteinExistence type="predicted"/>
<feature type="non-terminal residue" evidence="2">
    <location>
        <position position="1"/>
    </location>
</feature>
<comment type="caution">
    <text evidence="2">The sequence shown here is derived from an EMBL/GenBank/DDBJ whole genome shotgun (WGS) entry which is preliminary data.</text>
</comment>